<evidence type="ECO:0000259" key="2">
    <source>
        <dbReference type="PROSITE" id="PS50222"/>
    </source>
</evidence>
<dbReference type="Gene3D" id="1.10.287.110">
    <property type="entry name" value="DnaJ domain"/>
    <property type="match status" value="1"/>
</dbReference>
<feature type="domain" description="EF-hand" evidence="2">
    <location>
        <begin position="88"/>
        <end position="123"/>
    </location>
</feature>
<dbReference type="GO" id="GO:0005789">
    <property type="term" value="C:endoplasmic reticulum membrane"/>
    <property type="evidence" value="ECO:0007669"/>
    <property type="project" value="TreeGrafter"/>
</dbReference>
<evidence type="ECO:0000313" key="3">
    <source>
        <dbReference type="EMBL" id="CAD1844134.1"/>
    </source>
</evidence>
<dbReference type="PROSITE" id="PS50076">
    <property type="entry name" value="DNAJ_2"/>
    <property type="match status" value="1"/>
</dbReference>
<dbReference type="EMBL" id="LR862137">
    <property type="protein sequence ID" value="CAD1844134.1"/>
    <property type="molecule type" value="Genomic_DNA"/>
</dbReference>
<dbReference type="AlphaFoldDB" id="A0A6V7QLV0"/>
<organism evidence="3">
    <name type="scientific">Ananas comosus var. bracteatus</name>
    <name type="common">red pineapple</name>
    <dbReference type="NCBI Taxonomy" id="296719"/>
    <lineage>
        <taxon>Eukaryota</taxon>
        <taxon>Viridiplantae</taxon>
        <taxon>Streptophyta</taxon>
        <taxon>Embryophyta</taxon>
        <taxon>Tracheophyta</taxon>
        <taxon>Spermatophyta</taxon>
        <taxon>Magnoliopsida</taxon>
        <taxon>Liliopsida</taxon>
        <taxon>Poales</taxon>
        <taxon>Bromeliaceae</taxon>
        <taxon>Bromelioideae</taxon>
        <taxon>Ananas</taxon>
    </lineage>
</organism>
<dbReference type="GO" id="GO:0030544">
    <property type="term" value="F:Hsp70 protein binding"/>
    <property type="evidence" value="ECO:0007669"/>
    <property type="project" value="TreeGrafter"/>
</dbReference>
<dbReference type="SUPFAM" id="SSF46565">
    <property type="entry name" value="Chaperone J-domain"/>
    <property type="match status" value="1"/>
</dbReference>
<name>A0A6V7QLV0_ANACO</name>
<dbReference type="CDD" id="cd06257">
    <property type="entry name" value="DnaJ"/>
    <property type="match status" value="1"/>
</dbReference>
<proteinExistence type="predicted"/>
<dbReference type="PROSITE" id="PS50222">
    <property type="entry name" value="EF_HAND_2"/>
    <property type="match status" value="1"/>
</dbReference>
<dbReference type="Pfam" id="PF00226">
    <property type="entry name" value="DnaJ"/>
    <property type="match status" value="1"/>
</dbReference>
<evidence type="ECO:0008006" key="4">
    <source>
        <dbReference type="Google" id="ProtNLM"/>
    </source>
</evidence>
<dbReference type="PRINTS" id="PR00625">
    <property type="entry name" value="JDOMAIN"/>
</dbReference>
<dbReference type="InterPro" id="IPR036869">
    <property type="entry name" value="J_dom_sf"/>
</dbReference>
<dbReference type="PANTHER" id="PTHR43908:SF3">
    <property type="entry name" value="AT29763P-RELATED"/>
    <property type="match status" value="1"/>
</dbReference>
<protein>
    <recommendedName>
        <fullName evidence="4">J domain-containing protein</fullName>
    </recommendedName>
</protein>
<sequence length="169" mass="19055">MFGRASKKSNNTRYYEILSVSKNTSQEDLKKAYRKVAIKNHPDKGSYPEKNAKKAPNISLGETVRTRLQQFAVMNKFKKSALRHLSVEEVADIKNMFQKMDIHNNGTITFEELKYGLRKLGHQISDVDAQILMNAISIPQDIMDVSGSLSSSSSSSLLDRVLEVSFVEL</sequence>
<dbReference type="Pfam" id="PF00036">
    <property type="entry name" value="EF-hand_1"/>
    <property type="match status" value="1"/>
</dbReference>
<dbReference type="PANTHER" id="PTHR43908">
    <property type="entry name" value="AT29763P-RELATED"/>
    <property type="match status" value="1"/>
</dbReference>
<evidence type="ECO:0000259" key="1">
    <source>
        <dbReference type="PROSITE" id="PS50076"/>
    </source>
</evidence>
<dbReference type="InterPro" id="IPR011992">
    <property type="entry name" value="EF-hand-dom_pair"/>
</dbReference>
<dbReference type="InterPro" id="IPR051100">
    <property type="entry name" value="DnaJ_subfamily_B/C"/>
</dbReference>
<gene>
    <name evidence="3" type="ORF">CB5_LOCUS27345</name>
</gene>
<dbReference type="GO" id="GO:0005509">
    <property type="term" value="F:calcium ion binding"/>
    <property type="evidence" value="ECO:0007669"/>
    <property type="project" value="InterPro"/>
</dbReference>
<reference evidence="3" key="1">
    <citation type="submission" date="2020-07" db="EMBL/GenBank/DDBJ databases">
        <authorList>
            <person name="Lin J."/>
        </authorList>
    </citation>
    <scope>NUCLEOTIDE SEQUENCE</scope>
</reference>
<dbReference type="InterPro" id="IPR002048">
    <property type="entry name" value="EF_hand_dom"/>
</dbReference>
<dbReference type="SMART" id="SM00271">
    <property type="entry name" value="DnaJ"/>
    <property type="match status" value="1"/>
</dbReference>
<accession>A0A6V7QLV0</accession>
<feature type="domain" description="J" evidence="1">
    <location>
        <begin position="13"/>
        <end position="101"/>
    </location>
</feature>
<dbReference type="InterPro" id="IPR001623">
    <property type="entry name" value="DnaJ_domain"/>
</dbReference>
<dbReference type="SMART" id="SM00054">
    <property type="entry name" value="EFh"/>
    <property type="match status" value="1"/>
</dbReference>
<dbReference type="SUPFAM" id="SSF47473">
    <property type="entry name" value="EF-hand"/>
    <property type="match status" value="1"/>
</dbReference>
<dbReference type="Gene3D" id="1.10.238.10">
    <property type="entry name" value="EF-hand"/>
    <property type="match status" value="1"/>
</dbReference>
<dbReference type="GO" id="GO:0071218">
    <property type="term" value="P:cellular response to misfolded protein"/>
    <property type="evidence" value="ECO:0007669"/>
    <property type="project" value="TreeGrafter"/>
</dbReference>